<sequence length="109" mass="11794">MNHFSGSQTAYQSSNSNQYISQNWGSIGSQVIHGTKQMGGTQYIHASTPPAYAMNSSMFSAMQGVPMNGTTSTGAIRPLSSFPTVPVVSMQSGYNYDFSSLTHQMLSRR</sequence>
<evidence type="ECO:0000313" key="1">
    <source>
        <dbReference type="EnsemblPlants" id="PGSC0003DMT400012922"/>
    </source>
</evidence>
<proteinExistence type="predicted"/>
<dbReference type="OrthoDB" id="10266696at2759"/>
<evidence type="ECO:0000313" key="2">
    <source>
        <dbReference type="Proteomes" id="UP000011115"/>
    </source>
</evidence>
<protein>
    <submittedName>
        <fullName evidence="1">ARF GAP-like zinc finger-containing protein ZIGA3</fullName>
    </submittedName>
</protein>
<dbReference type="AlphaFoldDB" id="M1A211"/>
<keyword evidence="2" id="KW-1185">Reference proteome</keyword>
<reference evidence="1" key="2">
    <citation type="submission" date="2015-06" db="UniProtKB">
        <authorList>
            <consortium name="EnsemblPlants"/>
        </authorList>
    </citation>
    <scope>IDENTIFICATION</scope>
    <source>
        <strain evidence="1">DM1-3 516 R44</strain>
    </source>
</reference>
<accession>M1A211</accession>
<gene>
    <name evidence="1" type="primary">LOC102579832</name>
</gene>
<dbReference type="Gramene" id="PGSC0003DMT400012922">
    <property type="protein sequence ID" value="PGSC0003DMT400012922"/>
    <property type="gene ID" value="PGSC0003DMG400005035"/>
</dbReference>
<name>M1A211_SOLTU</name>
<organism evidence="1 2">
    <name type="scientific">Solanum tuberosum</name>
    <name type="common">Potato</name>
    <dbReference type="NCBI Taxonomy" id="4113"/>
    <lineage>
        <taxon>Eukaryota</taxon>
        <taxon>Viridiplantae</taxon>
        <taxon>Streptophyta</taxon>
        <taxon>Embryophyta</taxon>
        <taxon>Tracheophyta</taxon>
        <taxon>Spermatophyta</taxon>
        <taxon>Magnoliopsida</taxon>
        <taxon>eudicotyledons</taxon>
        <taxon>Gunneridae</taxon>
        <taxon>Pentapetalae</taxon>
        <taxon>asterids</taxon>
        <taxon>lamiids</taxon>
        <taxon>Solanales</taxon>
        <taxon>Solanaceae</taxon>
        <taxon>Solanoideae</taxon>
        <taxon>Solaneae</taxon>
        <taxon>Solanum</taxon>
    </lineage>
</organism>
<dbReference type="ExpressionAtlas" id="M1A211">
    <property type="expression patterns" value="baseline"/>
</dbReference>
<dbReference type="EnsemblPlants" id="PGSC0003DMT400012922">
    <property type="protein sequence ID" value="PGSC0003DMT400012922"/>
    <property type="gene ID" value="PGSC0003DMG400005035"/>
</dbReference>
<dbReference type="HOGENOM" id="CLU_2188635_0_0_1"/>
<reference evidence="2" key="1">
    <citation type="journal article" date="2011" name="Nature">
        <title>Genome sequence and analysis of the tuber crop potato.</title>
        <authorList>
            <consortium name="The Potato Genome Sequencing Consortium"/>
        </authorList>
    </citation>
    <scope>NUCLEOTIDE SEQUENCE [LARGE SCALE GENOMIC DNA]</scope>
    <source>
        <strain evidence="2">cv. DM1-3 516 R44</strain>
    </source>
</reference>
<dbReference type="Proteomes" id="UP000011115">
    <property type="component" value="Unassembled WGS sequence"/>
</dbReference>